<evidence type="ECO:0000313" key="3">
    <source>
        <dbReference type="Proteomes" id="UP001472677"/>
    </source>
</evidence>
<organism evidence="2 3">
    <name type="scientific">Hibiscus sabdariffa</name>
    <name type="common">roselle</name>
    <dbReference type="NCBI Taxonomy" id="183260"/>
    <lineage>
        <taxon>Eukaryota</taxon>
        <taxon>Viridiplantae</taxon>
        <taxon>Streptophyta</taxon>
        <taxon>Embryophyta</taxon>
        <taxon>Tracheophyta</taxon>
        <taxon>Spermatophyta</taxon>
        <taxon>Magnoliopsida</taxon>
        <taxon>eudicotyledons</taxon>
        <taxon>Gunneridae</taxon>
        <taxon>Pentapetalae</taxon>
        <taxon>rosids</taxon>
        <taxon>malvids</taxon>
        <taxon>Malvales</taxon>
        <taxon>Malvaceae</taxon>
        <taxon>Malvoideae</taxon>
        <taxon>Hibiscus</taxon>
    </lineage>
</organism>
<accession>A0ABR2F227</accession>
<sequence>MQGDTKIASQALGGASYRRRHASGLGRSRRRCALALLGEKKCTLPKFQPPTLKSHHRRQARPPSASSPTTIGIAGCFNNGIRFNGIVNSDRFGKEIWKAEPFE</sequence>
<comment type="caution">
    <text evidence="2">The sequence shown here is derived from an EMBL/GenBank/DDBJ whole genome shotgun (WGS) entry which is preliminary data.</text>
</comment>
<evidence type="ECO:0000256" key="1">
    <source>
        <dbReference type="SAM" id="MobiDB-lite"/>
    </source>
</evidence>
<name>A0ABR2F227_9ROSI</name>
<reference evidence="2 3" key="1">
    <citation type="journal article" date="2024" name="G3 (Bethesda)">
        <title>Genome assembly of Hibiscus sabdariffa L. provides insights into metabolisms of medicinal natural products.</title>
        <authorList>
            <person name="Kim T."/>
        </authorList>
    </citation>
    <scope>NUCLEOTIDE SEQUENCE [LARGE SCALE GENOMIC DNA]</scope>
    <source>
        <strain evidence="2">TK-2024</strain>
        <tissue evidence="2">Old leaves</tissue>
    </source>
</reference>
<dbReference type="Proteomes" id="UP001472677">
    <property type="component" value="Unassembled WGS sequence"/>
</dbReference>
<feature type="region of interest" description="Disordered" evidence="1">
    <location>
        <begin position="46"/>
        <end position="71"/>
    </location>
</feature>
<keyword evidence="3" id="KW-1185">Reference proteome</keyword>
<dbReference type="EMBL" id="JBBPBM010000009">
    <property type="protein sequence ID" value="KAK8568987.1"/>
    <property type="molecule type" value="Genomic_DNA"/>
</dbReference>
<evidence type="ECO:0000313" key="2">
    <source>
        <dbReference type="EMBL" id="KAK8568987.1"/>
    </source>
</evidence>
<gene>
    <name evidence="2" type="ORF">V6N12_007520</name>
</gene>
<proteinExistence type="predicted"/>
<protein>
    <submittedName>
        <fullName evidence="2">Uncharacterized protein</fullName>
    </submittedName>
</protein>